<sequence length="222" mass="24423">MGLFTNYFENKVITIRRLRNRYKHLVRKAKRCTEKPSKMASLPNSQDAGNFSCIPVQTISSFSMQRCISNKTKITSYAPPLSNSSSASNSTTSSSNKRTFSSSSSLALANVETIVSAPNAASTCSRRSIICDSMTSQRFKPVSTKADLLAQQKLSDGLIEVLLRFGANGGGGLNAPHGPTSHYVYDSMIRFFTVTMTALDFSPENCNNQENETKQASLRFFR</sequence>
<proteinExistence type="predicted"/>
<dbReference type="EMBL" id="JXJN01010043">
    <property type="status" value="NOT_ANNOTATED_CDS"/>
    <property type="molecule type" value="Genomic_DNA"/>
</dbReference>
<dbReference type="VEuPathDB" id="VectorBase:GPPI022468"/>
<reference evidence="2" key="2">
    <citation type="submission" date="2020-05" db="UniProtKB">
        <authorList>
            <consortium name="EnsemblMetazoa"/>
        </authorList>
    </citation>
    <scope>IDENTIFICATION</scope>
    <source>
        <strain evidence="2">IAEA</strain>
    </source>
</reference>
<organism evidence="2 3">
    <name type="scientific">Glossina palpalis gambiensis</name>
    <dbReference type="NCBI Taxonomy" id="67801"/>
    <lineage>
        <taxon>Eukaryota</taxon>
        <taxon>Metazoa</taxon>
        <taxon>Ecdysozoa</taxon>
        <taxon>Arthropoda</taxon>
        <taxon>Hexapoda</taxon>
        <taxon>Insecta</taxon>
        <taxon>Pterygota</taxon>
        <taxon>Neoptera</taxon>
        <taxon>Endopterygota</taxon>
        <taxon>Diptera</taxon>
        <taxon>Brachycera</taxon>
        <taxon>Muscomorpha</taxon>
        <taxon>Hippoboscoidea</taxon>
        <taxon>Glossinidae</taxon>
        <taxon>Glossina</taxon>
    </lineage>
</organism>
<dbReference type="EMBL" id="JXJN01010044">
    <property type="status" value="NOT_ANNOTATED_CDS"/>
    <property type="molecule type" value="Genomic_DNA"/>
</dbReference>
<dbReference type="Proteomes" id="UP000092460">
    <property type="component" value="Unassembled WGS sequence"/>
</dbReference>
<evidence type="ECO:0000256" key="1">
    <source>
        <dbReference type="SAM" id="MobiDB-lite"/>
    </source>
</evidence>
<feature type="region of interest" description="Disordered" evidence="1">
    <location>
        <begin position="79"/>
        <end position="100"/>
    </location>
</feature>
<dbReference type="EnsemblMetazoa" id="GPPI022468-RA">
    <property type="protein sequence ID" value="GPPI022468-PA"/>
    <property type="gene ID" value="GPPI022468"/>
</dbReference>
<name>A0A1B0B8S2_9MUSC</name>
<dbReference type="AlphaFoldDB" id="A0A1B0B8S2"/>
<evidence type="ECO:0000313" key="2">
    <source>
        <dbReference type="EnsemblMetazoa" id="GPPI022468-PA"/>
    </source>
</evidence>
<accession>A0A1B0B8S2</accession>
<feature type="compositionally biased region" description="Low complexity" evidence="1">
    <location>
        <begin position="82"/>
        <end position="100"/>
    </location>
</feature>
<protein>
    <submittedName>
        <fullName evidence="2">Uncharacterized protein</fullName>
    </submittedName>
</protein>
<evidence type="ECO:0000313" key="3">
    <source>
        <dbReference type="Proteomes" id="UP000092460"/>
    </source>
</evidence>
<keyword evidence="3" id="KW-1185">Reference proteome</keyword>
<reference evidence="3" key="1">
    <citation type="submission" date="2015-01" db="EMBL/GenBank/DDBJ databases">
        <authorList>
            <person name="Aksoy S."/>
            <person name="Warren W."/>
            <person name="Wilson R.K."/>
        </authorList>
    </citation>
    <scope>NUCLEOTIDE SEQUENCE [LARGE SCALE GENOMIC DNA]</scope>
    <source>
        <strain evidence="3">IAEA</strain>
    </source>
</reference>